<reference evidence="1" key="1">
    <citation type="journal article" date="2019" name="bioRxiv">
        <title>The Genome of the Zebra Mussel, Dreissena polymorpha: A Resource for Invasive Species Research.</title>
        <authorList>
            <person name="McCartney M.A."/>
            <person name="Auch B."/>
            <person name="Kono T."/>
            <person name="Mallez S."/>
            <person name="Zhang Y."/>
            <person name="Obille A."/>
            <person name="Becker A."/>
            <person name="Abrahante J.E."/>
            <person name="Garbe J."/>
            <person name="Badalamenti J.P."/>
            <person name="Herman A."/>
            <person name="Mangelson H."/>
            <person name="Liachko I."/>
            <person name="Sullivan S."/>
            <person name="Sone E.D."/>
            <person name="Koren S."/>
            <person name="Silverstein K.A.T."/>
            <person name="Beckman K.B."/>
            <person name="Gohl D.M."/>
        </authorList>
    </citation>
    <scope>NUCLEOTIDE SEQUENCE</scope>
    <source>
        <strain evidence="1">Duluth1</strain>
        <tissue evidence="1">Whole animal</tissue>
    </source>
</reference>
<name>A0A9D4LVT6_DREPO</name>
<proteinExistence type="predicted"/>
<dbReference type="Proteomes" id="UP000828390">
    <property type="component" value="Unassembled WGS sequence"/>
</dbReference>
<sequence length="91" mass="10939">MEEDQMVWKLEEDQMVWKLEEDQMVWKLEEDQMVWKLEEDQMVWKLKICWSLLLTKLGLNFMCAKCRPRIACAVRTGKSRTTLSTYTGFSL</sequence>
<reference evidence="1" key="2">
    <citation type="submission" date="2020-11" db="EMBL/GenBank/DDBJ databases">
        <authorList>
            <person name="McCartney M.A."/>
            <person name="Auch B."/>
            <person name="Kono T."/>
            <person name="Mallez S."/>
            <person name="Becker A."/>
            <person name="Gohl D.M."/>
            <person name="Silverstein K.A.T."/>
            <person name="Koren S."/>
            <person name="Bechman K.B."/>
            <person name="Herman A."/>
            <person name="Abrahante J.E."/>
            <person name="Garbe J."/>
        </authorList>
    </citation>
    <scope>NUCLEOTIDE SEQUENCE</scope>
    <source>
        <strain evidence="1">Duluth1</strain>
        <tissue evidence="1">Whole animal</tissue>
    </source>
</reference>
<dbReference type="EMBL" id="JAIWYP010000002">
    <property type="protein sequence ID" value="KAH3864754.1"/>
    <property type="molecule type" value="Genomic_DNA"/>
</dbReference>
<dbReference type="AlphaFoldDB" id="A0A9D4LVT6"/>
<accession>A0A9D4LVT6</accession>
<protein>
    <submittedName>
        <fullName evidence="1">Uncharacterized protein</fullName>
    </submittedName>
</protein>
<gene>
    <name evidence="1" type="ORF">DPMN_027780</name>
</gene>
<comment type="caution">
    <text evidence="1">The sequence shown here is derived from an EMBL/GenBank/DDBJ whole genome shotgun (WGS) entry which is preliminary data.</text>
</comment>
<evidence type="ECO:0000313" key="1">
    <source>
        <dbReference type="EMBL" id="KAH3864754.1"/>
    </source>
</evidence>
<keyword evidence="2" id="KW-1185">Reference proteome</keyword>
<organism evidence="1 2">
    <name type="scientific">Dreissena polymorpha</name>
    <name type="common">Zebra mussel</name>
    <name type="synonym">Mytilus polymorpha</name>
    <dbReference type="NCBI Taxonomy" id="45954"/>
    <lineage>
        <taxon>Eukaryota</taxon>
        <taxon>Metazoa</taxon>
        <taxon>Spiralia</taxon>
        <taxon>Lophotrochozoa</taxon>
        <taxon>Mollusca</taxon>
        <taxon>Bivalvia</taxon>
        <taxon>Autobranchia</taxon>
        <taxon>Heteroconchia</taxon>
        <taxon>Euheterodonta</taxon>
        <taxon>Imparidentia</taxon>
        <taxon>Neoheterodontei</taxon>
        <taxon>Myida</taxon>
        <taxon>Dreissenoidea</taxon>
        <taxon>Dreissenidae</taxon>
        <taxon>Dreissena</taxon>
    </lineage>
</organism>
<evidence type="ECO:0000313" key="2">
    <source>
        <dbReference type="Proteomes" id="UP000828390"/>
    </source>
</evidence>